<feature type="transmembrane region" description="Helical" evidence="2">
    <location>
        <begin position="47"/>
        <end position="75"/>
    </location>
</feature>
<reference evidence="4" key="1">
    <citation type="submission" date="2016-10" db="EMBL/GenBank/DDBJ databases">
        <authorList>
            <person name="Varghese N."/>
            <person name="Submissions S."/>
        </authorList>
    </citation>
    <scope>NUCLEOTIDE SEQUENCE [LARGE SCALE GENOMIC DNA]</scope>
    <source>
        <strain evidence="4">DSM 40318</strain>
    </source>
</reference>
<proteinExistence type="predicted"/>
<dbReference type="EMBL" id="FNST01000002">
    <property type="protein sequence ID" value="SEC07356.1"/>
    <property type="molecule type" value="Genomic_DNA"/>
</dbReference>
<protein>
    <submittedName>
        <fullName evidence="3">Uncharacterized protein</fullName>
    </submittedName>
</protein>
<evidence type="ECO:0000256" key="2">
    <source>
        <dbReference type="SAM" id="Phobius"/>
    </source>
</evidence>
<dbReference type="Proteomes" id="UP000198609">
    <property type="component" value="Unassembled WGS sequence"/>
</dbReference>
<gene>
    <name evidence="3" type="ORF">SAMN04490356_2791</name>
</gene>
<sequence>MVAAGRRWAELWLDFRHMVTTVAEKRRRRRKQTGQIFVNASGGRRQLLAFVALAVGCACLGYLLLLGTALSGVLWQADREPPRTVERSTTGDTNGTTGGAAGGDQAAGHWPSTYSYGAEVTEPLADAEPSRGGPW</sequence>
<name>A0A1H4PIU9_STRMJ</name>
<organism evidence="3 4">
    <name type="scientific">Streptomyces melanosporofaciens</name>
    <dbReference type="NCBI Taxonomy" id="67327"/>
    <lineage>
        <taxon>Bacteria</taxon>
        <taxon>Bacillati</taxon>
        <taxon>Actinomycetota</taxon>
        <taxon>Actinomycetes</taxon>
        <taxon>Kitasatosporales</taxon>
        <taxon>Streptomycetaceae</taxon>
        <taxon>Streptomyces</taxon>
        <taxon>Streptomyces violaceusniger group</taxon>
    </lineage>
</organism>
<feature type="region of interest" description="Disordered" evidence="1">
    <location>
        <begin position="78"/>
        <end position="113"/>
    </location>
</feature>
<dbReference type="AlphaFoldDB" id="A0A1H4PIU9"/>
<keyword evidence="2" id="KW-1133">Transmembrane helix</keyword>
<keyword evidence="2" id="KW-0472">Membrane</keyword>
<keyword evidence="4" id="KW-1185">Reference proteome</keyword>
<evidence type="ECO:0000313" key="3">
    <source>
        <dbReference type="EMBL" id="SEC07356.1"/>
    </source>
</evidence>
<keyword evidence="2" id="KW-0812">Transmembrane</keyword>
<evidence type="ECO:0000256" key="1">
    <source>
        <dbReference type="SAM" id="MobiDB-lite"/>
    </source>
</evidence>
<evidence type="ECO:0000313" key="4">
    <source>
        <dbReference type="Proteomes" id="UP000198609"/>
    </source>
</evidence>
<accession>A0A1H4PIU9</accession>